<dbReference type="Pfam" id="PF13847">
    <property type="entry name" value="Methyltransf_31"/>
    <property type="match status" value="1"/>
</dbReference>
<accession>A0ABP3JXX1</accession>
<keyword evidence="10" id="KW-0489">Methyltransferase</keyword>
<dbReference type="SUPFAM" id="SSF53335">
    <property type="entry name" value="S-adenosyl-L-methionine-dependent methyltransferases"/>
    <property type="match status" value="1"/>
</dbReference>
<dbReference type="PANTHER" id="PTHR43675:SF8">
    <property type="entry name" value="ARSENITE METHYLTRANSFERASE"/>
    <property type="match status" value="1"/>
</dbReference>
<evidence type="ECO:0000256" key="5">
    <source>
        <dbReference type="ARBA" id="ARBA00034545"/>
    </source>
</evidence>
<dbReference type="InterPro" id="IPR026669">
    <property type="entry name" value="Arsenite_MeTrfase-like"/>
</dbReference>
<evidence type="ECO:0000259" key="9">
    <source>
        <dbReference type="Pfam" id="PF13847"/>
    </source>
</evidence>
<dbReference type="Proteomes" id="UP001500713">
    <property type="component" value="Unassembled WGS sequence"/>
</dbReference>
<dbReference type="CDD" id="cd02440">
    <property type="entry name" value="AdoMet_MTases"/>
    <property type="match status" value="1"/>
</dbReference>
<protein>
    <recommendedName>
        <fullName evidence="5">Arsenite methyltransferase</fullName>
        <ecNumber evidence="4">2.1.1.137</ecNumber>
    </recommendedName>
</protein>
<evidence type="ECO:0000256" key="1">
    <source>
        <dbReference type="ARBA" id="ARBA00022679"/>
    </source>
</evidence>
<dbReference type="Gene3D" id="3.40.50.150">
    <property type="entry name" value="Vaccinia Virus protein VP39"/>
    <property type="match status" value="1"/>
</dbReference>
<sequence length="351" mass="38795">MNLENSQKYYGEVLAGSSDLLTDACTMTDAPDARVRAALDNVHEEVKSRYYGCGLVTPQLIDGTRILDLGSGSGQDAYLLAQLVGEHGAVVGVDATPAQLDIANRHIEWHRERFGYAQSNVRFIEGDIEKLDELDLEPNSFDIIVSNCVINLVADKAAVFRAAFDLLKPGGELYFSDVYADRRVPAHLLDDPVLHGECLSGALYWGDFMEQAKRAGFDDPRLVKDRPLGIGDARIAEMLDGINFYSATYRLFKLEGLEPECEDYGQAVIYKGGIAGQERLFELDKGHTIEIGRVFPICGNSWRMLSDTRFAPYFDFIGDFSHHYGVFEGCGSGMPYTTTAHGVTEDPAFCC</sequence>
<dbReference type="InterPro" id="IPR029063">
    <property type="entry name" value="SAM-dependent_MTases_sf"/>
</dbReference>
<comment type="catalytic activity">
    <reaction evidence="8">
        <text>arsenic triglutathione + 3 [thioredoxin]-dithiol + 3 S-adenosyl-L-methionine = trimethylarsine + 3 [thioredoxin]-disulfide + 3 glutathione + 3 S-adenosyl-L-homocysteine + 3 H(+)</text>
        <dbReference type="Rhea" id="RHEA:69432"/>
        <dbReference type="Rhea" id="RHEA-COMP:10698"/>
        <dbReference type="Rhea" id="RHEA-COMP:10700"/>
        <dbReference type="ChEBI" id="CHEBI:15378"/>
        <dbReference type="ChEBI" id="CHEBI:27130"/>
        <dbReference type="ChEBI" id="CHEBI:29950"/>
        <dbReference type="ChEBI" id="CHEBI:50058"/>
        <dbReference type="ChEBI" id="CHEBI:57856"/>
        <dbReference type="ChEBI" id="CHEBI:57925"/>
        <dbReference type="ChEBI" id="CHEBI:59789"/>
        <dbReference type="ChEBI" id="CHEBI:183640"/>
        <dbReference type="EC" id="2.1.1.137"/>
    </reaction>
</comment>
<dbReference type="InterPro" id="IPR025714">
    <property type="entry name" value="Methyltranfer_dom"/>
</dbReference>
<keyword evidence="1" id="KW-0808">Transferase</keyword>
<gene>
    <name evidence="10" type="ORF">GCM10009096_02970</name>
</gene>
<evidence type="ECO:0000256" key="3">
    <source>
        <dbReference type="ARBA" id="ARBA00034487"/>
    </source>
</evidence>
<evidence type="ECO:0000313" key="10">
    <source>
        <dbReference type="EMBL" id="GAA0465738.1"/>
    </source>
</evidence>
<evidence type="ECO:0000256" key="2">
    <source>
        <dbReference type="ARBA" id="ARBA00022691"/>
    </source>
</evidence>
<evidence type="ECO:0000256" key="7">
    <source>
        <dbReference type="ARBA" id="ARBA00047943"/>
    </source>
</evidence>
<dbReference type="EMBL" id="BAAAEM010000002">
    <property type="protein sequence ID" value="GAA0465738.1"/>
    <property type="molecule type" value="Genomic_DNA"/>
</dbReference>
<evidence type="ECO:0000256" key="8">
    <source>
        <dbReference type="ARBA" id="ARBA00048428"/>
    </source>
</evidence>
<keyword evidence="2" id="KW-0949">S-adenosyl-L-methionine</keyword>
<dbReference type="Gene3D" id="3.40.5.100">
    <property type="match status" value="1"/>
</dbReference>
<evidence type="ECO:0000256" key="6">
    <source>
        <dbReference type="ARBA" id="ARBA00047941"/>
    </source>
</evidence>
<evidence type="ECO:0000256" key="4">
    <source>
        <dbReference type="ARBA" id="ARBA00034521"/>
    </source>
</evidence>
<name>A0ABP3JXX1_9SPHN</name>
<proteinExistence type="inferred from homology"/>
<feature type="domain" description="Methyltransferase" evidence="9">
    <location>
        <begin position="62"/>
        <end position="216"/>
    </location>
</feature>
<dbReference type="RefSeq" id="WP_229954152.1">
    <property type="nucleotide sequence ID" value="NZ_BAAAEM010000002.1"/>
</dbReference>
<evidence type="ECO:0000313" key="11">
    <source>
        <dbReference type="Proteomes" id="UP001500713"/>
    </source>
</evidence>
<comment type="catalytic activity">
    <reaction evidence="7">
        <text>arsenic triglutathione + 2 [thioredoxin]-dithiol + 2 S-adenosyl-L-methionine + H2O = dimethylarsinous acid + 2 [thioredoxin]-disulfide + 3 glutathione + 2 S-adenosyl-L-homocysteine + 2 H(+)</text>
        <dbReference type="Rhea" id="RHEA:69464"/>
        <dbReference type="Rhea" id="RHEA-COMP:10698"/>
        <dbReference type="Rhea" id="RHEA-COMP:10700"/>
        <dbReference type="ChEBI" id="CHEBI:15377"/>
        <dbReference type="ChEBI" id="CHEBI:15378"/>
        <dbReference type="ChEBI" id="CHEBI:23808"/>
        <dbReference type="ChEBI" id="CHEBI:29950"/>
        <dbReference type="ChEBI" id="CHEBI:50058"/>
        <dbReference type="ChEBI" id="CHEBI:57856"/>
        <dbReference type="ChEBI" id="CHEBI:57925"/>
        <dbReference type="ChEBI" id="CHEBI:59789"/>
        <dbReference type="ChEBI" id="CHEBI:183640"/>
        <dbReference type="EC" id="2.1.1.137"/>
    </reaction>
</comment>
<dbReference type="EC" id="2.1.1.137" evidence="4"/>
<dbReference type="GO" id="GO:0008168">
    <property type="term" value="F:methyltransferase activity"/>
    <property type="evidence" value="ECO:0007669"/>
    <property type="project" value="UniProtKB-KW"/>
</dbReference>
<keyword evidence="11" id="KW-1185">Reference proteome</keyword>
<comment type="caution">
    <text evidence="10">The sequence shown here is derived from an EMBL/GenBank/DDBJ whole genome shotgun (WGS) entry which is preliminary data.</text>
</comment>
<dbReference type="PANTHER" id="PTHR43675">
    <property type="entry name" value="ARSENITE METHYLTRANSFERASE"/>
    <property type="match status" value="1"/>
</dbReference>
<organism evidence="10 11">
    <name type="scientific">Parasphingorhabdus litoris</name>
    <dbReference type="NCBI Taxonomy" id="394733"/>
    <lineage>
        <taxon>Bacteria</taxon>
        <taxon>Pseudomonadati</taxon>
        <taxon>Pseudomonadota</taxon>
        <taxon>Alphaproteobacteria</taxon>
        <taxon>Sphingomonadales</taxon>
        <taxon>Sphingomonadaceae</taxon>
        <taxon>Parasphingorhabdus</taxon>
    </lineage>
</organism>
<dbReference type="GO" id="GO:0032259">
    <property type="term" value="P:methylation"/>
    <property type="evidence" value="ECO:0007669"/>
    <property type="project" value="UniProtKB-KW"/>
</dbReference>
<reference evidence="11" key="1">
    <citation type="journal article" date="2019" name="Int. J. Syst. Evol. Microbiol.">
        <title>The Global Catalogue of Microorganisms (GCM) 10K type strain sequencing project: providing services to taxonomists for standard genome sequencing and annotation.</title>
        <authorList>
            <consortium name="The Broad Institute Genomics Platform"/>
            <consortium name="The Broad Institute Genome Sequencing Center for Infectious Disease"/>
            <person name="Wu L."/>
            <person name="Ma J."/>
        </authorList>
    </citation>
    <scope>NUCLEOTIDE SEQUENCE [LARGE SCALE GENOMIC DNA]</scope>
    <source>
        <strain evidence="11">JCM 14162</strain>
    </source>
</reference>
<comment type="catalytic activity">
    <reaction evidence="6">
        <text>arsenic triglutathione + [thioredoxin]-dithiol + S-adenosyl-L-methionine + 2 H2O = methylarsonous acid + [thioredoxin]-disulfide + 3 glutathione + S-adenosyl-L-homocysteine + H(+)</text>
        <dbReference type="Rhea" id="RHEA:69460"/>
        <dbReference type="Rhea" id="RHEA-COMP:10698"/>
        <dbReference type="Rhea" id="RHEA-COMP:10700"/>
        <dbReference type="ChEBI" id="CHEBI:15377"/>
        <dbReference type="ChEBI" id="CHEBI:15378"/>
        <dbReference type="ChEBI" id="CHEBI:17826"/>
        <dbReference type="ChEBI" id="CHEBI:29950"/>
        <dbReference type="ChEBI" id="CHEBI:50058"/>
        <dbReference type="ChEBI" id="CHEBI:57856"/>
        <dbReference type="ChEBI" id="CHEBI:57925"/>
        <dbReference type="ChEBI" id="CHEBI:59789"/>
        <dbReference type="ChEBI" id="CHEBI:183640"/>
        <dbReference type="EC" id="2.1.1.137"/>
    </reaction>
</comment>
<comment type="similarity">
    <text evidence="3">Belongs to the methyltransferase superfamily. Arsenite methyltransferase family.</text>
</comment>